<evidence type="ECO:0000313" key="2">
    <source>
        <dbReference type="Proteomes" id="UP001066276"/>
    </source>
</evidence>
<dbReference type="EMBL" id="JANPWB010000013">
    <property type="protein sequence ID" value="KAJ1109707.1"/>
    <property type="molecule type" value="Genomic_DNA"/>
</dbReference>
<proteinExistence type="predicted"/>
<sequence>MWGPRRQAIPALGRARCRRARSVAVPAAWSGPAVSSELKVQAGPVEVPNEWLAVAGGGDLGREAVTLDVPREVWPPEAGAAILVPGAGGGTLVRCRVAVRGSRSVPGSPSRGAPRGMEAPGPLVSGAVGPQWICLGWARACAVWRGWPREEPGCSKGPQLWPECKGARRPQFCRPGSQRLARGGHRRVGHAHKTRAAYGEVDEDWNRV</sequence>
<name>A0AAV7N194_PLEWA</name>
<evidence type="ECO:0000313" key="1">
    <source>
        <dbReference type="EMBL" id="KAJ1109707.1"/>
    </source>
</evidence>
<keyword evidence="2" id="KW-1185">Reference proteome</keyword>
<comment type="caution">
    <text evidence="1">The sequence shown here is derived from an EMBL/GenBank/DDBJ whole genome shotgun (WGS) entry which is preliminary data.</text>
</comment>
<dbReference type="Proteomes" id="UP001066276">
    <property type="component" value="Chromosome 9"/>
</dbReference>
<accession>A0AAV7N194</accession>
<reference evidence="1" key="1">
    <citation type="journal article" date="2022" name="bioRxiv">
        <title>Sequencing and chromosome-scale assembly of the giantPleurodeles waltlgenome.</title>
        <authorList>
            <person name="Brown T."/>
            <person name="Elewa A."/>
            <person name="Iarovenko S."/>
            <person name="Subramanian E."/>
            <person name="Araus A.J."/>
            <person name="Petzold A."/>
            <person name="Susuki M."/>
            <person name="Suzuki K.-i.T."/>
            <person name="Hayashi T."/>
            <person name="Toyoda A."/>
            <person name="Oliveira C."/>
            <person name="Osipova E."/>
            <person name="Leigh N.D."/>
            <person name="Simon A."/>
            <person name="Yun M.H."/>
        </authorList>
    </citation>
    <scope>NUCLEOTIDE SEQUENCE</scope>
    <source>
        <strain evidence="1">20211129_DDA</strain>
        <tissue evidence="1">Liver</tissue>
    </source>
</reference>
<organism evidence="1 2">
    <name type="scientific">Pleurodeles waltl</name>
    <name type="common">Iberian ribbed newt</name>
    <dbReference type="NCBI Taxonomy" id="8319"/>
    <lineage>
        <taxon>Eukaryota</taxon>
        <taxon>Metazoa</taxon>
        <taxon>Chordata</taxon>
        <taxon>Craniata</taxon>
        <taxon>Vertebrata</taxon>
        <taxon>Euteleostomi</taxon>
        <taxon>Amphibia</taxon>
        <taxon>Batrachia</taxon>
        <taxon>Caudata</taxon>
        <taxon>Salamandroidea</taxon>
        <taxon>Salamandridae</taxon>
        <taxon>Pleurodelinae</taxon>
        <taxon>Pleurodeles</taxon>
    </lineage>
</organism>
<dbReference type="AlphaFoldDB" id="A0AAV7N194"/>
<protein>
    <submittedName>
        <fullName evidence="1">Uncharacterized protein</fullName>
    </submittedName>
</protein>
<gene>
    <name evidence="1" type="ORF">NDU88_007067</name>
</gene>